<accession>A0A8J6N290</accession>
<name>A0A8J6N290_9DELT</name>
<dbReference type="EMBL" id="JACNJD010000292">
    <property type="protein sequence ID" value="MBC8178608.1"/>
    <property type="molecule type" value="Genomic_DNA"/>
</dbReference>
<dbReference type="AlphaFoldDB" id="A0A8J6N290"/>
<dbReference type="SUPFAM" id="SSF89095">
    <property type="entry name" value="GatB/YqeY motif"/>
    <property type="match status" value="1"/>
</dbReference>
<organism evidence="1 2">
    <name type="scientific">Candidatus Desulfacyla euxinica</name>
    <dbReference type="NCBI Taxonomy" id="2841693"/>
    <lineage>
        <taxon>Bacteria</taxon>
        <taxon>Deltaproteobacteria</taxon>
        <taxon>Candidatus Desulfacyla</taxon>
    </lineage>
</organism>
<dbReference type="Gene3D" id="1.10.1510.10">
    <property type="entry name" value="Uncharacterised protein YqeY/AIM41 PF09424, N-terminal domain"/>
    <property type="match status" value="1"/>
</dbReference>
<dbReference type="Gene3D" id="1.10.10.410">
    <property type="match status" value="1"/>
</dbReference>
<dbReference type="PANTHER" id="PTHR28055">
    <property type="entry name" value="ALTERED INHERITANCE OF MITOCHONDRIA PROTEIN 41, MITOCHONDRIAL"/>
    <property type="match status" value="1"/>
</dbReference>
<dbReference type="InterPro" id="IPR023168">
    <property type="entry name" value="GatB_Yqey_C_2"/>
</dbReference>
<dbReference type="Proteomes" id="UP000650524">
    <property type="component" value="Unassembled WGS sequence"/>
</dbReference>
<dbReference type="Pfam" id="PF09424">
    <property type="entry name" value="YqeY"/>
    <property type="match status" value="1"/>
</dbReference>
<evidence type="ECO:0000313" key="1">
    <source>
        <dbReference type="EMBL" id="MBC8178608.1"/>
    </source>
</evidence>
<proteinExistence type="predicted"/>
<comment type="caution">
    <text evidence="1">The sequence shown here is derived from an EMBL/GenBank/DDBJ whole genome shotgun (WGS) entry which is preliminary data.</text>
</comment>
<dbReference type="GO" id="GO:0016884">
    <property type="term" value="F:carbon-nitrogen ligase activity, with glutamine as amido-N-donor"/>
    <property type="evidence" value="ECO:0007669"/>
    <property type="project" value="InterPro"/>
</dbReference>
<dbReference type="InterPro" id="IPR019004">
    <property type="entry name" value="YqeY/Aim41"/>
</dbReference>
<gene>
    <name evidence="1" type="ORF">H8E19_14480</name>
</gene>
<evidence type="ECO:0000313" key="2">
    <source>
        <dbReference type="Proteomes" id="UP000650524"/>
    </source>
</evidence>
<sequence>MSLNQRIAEDLKQAMKAKDTIRLSCLRMLKSSLKNLQVEKRRELTDEEIQSAVSSMVRKGKEAAREFKNGNREDLALKEEKEIEIFYEYLPHQLTPEKIEENVRQIISELTADSPKDMGNVMKAVMARMAGQVQGKEVNEIVKKLLTS</sequence>
<reference evidence="1 2" key="1">
    <citation type="submission" date="2020-08" db="EMBL/GenBank/DDBJ databases">
        <title>Bridging the membrane lipid divide: bacteria of the FCB group superphylum have the potential to synthesize archaeal ether lipids.</title>
        <authorList>
            <person name="Villanueva L."/>
            <person name="Von Meijenfeldt F.A.B."/>
            <person name="Westbye A.B."/>
            <person name="Yadav S."/>
            <person name="Hopmans E.C."/>
            <person name="Dutilh B.E."/>
            <person name="Sinninghe Damste J.S."/>
        </authorList>
    </citation>
    <scope>NUCLEOTIDE SEQUENCE [LARGE SCALE GENOMIC DNA]</scope>
    <source>
        <strain evidence="1">NIOZ-UU27</strain>
    </source>
</reference>
<dbReference type="PANTHER" id="PTHR28055:SF1">
    <property type="entry name" value="ALTERED INHERITANCE OF MITOCHONDRIA PROTEIN 41, MITOCHONDRIAL"/>
    <property type="match status" value="1"/>
</dbReference>
<dbReference type="InterPro" id="IPR042184">
    <property type="entry name" value="YqeY/Aim41_N"/>
</dbReference>
<protein>
    <submittedName>
        <fullName evidence="1">GatB/YqeY domain-containing protein</fullName>
    </submittedName>
</protein>
<dbReference type="InterPro" id="IPR003789">
    <property type="entry name" value="Asn/Gln_tRNA_amidoTrase-B-like"/>
</dbReference>